<keyword evidence="2 9" id="KW-0963">Cytoplasm</keyword>
<keyword evidence="6 9" id="KW-0472">Membrane</keyword>
<dbReference type="InterPro" id="IPR003593">
    <property type="entry name" value="AAA+_ATPase"/>
</dbReference>
<dbReference type="Gene3D" id="1.20.120.140">
    <property type="entry name" value="Signal recognition particle SRP54, nucleotide-binding domain"/>
    <property type="match status" value="1"/>
</dbReference>
<keyword evidence="5 9" id="KW-0342">GTP-binding</keyword>
<dbReference type="PANTHER" id="PTHR43134">
    <property type="entry name" value="SIGNAL RECOGNITION PARTICLE RECEPTOR SUBUNIT ALPHA"/>
    <property type="match status" value="1"/>
</dbReference>
<organism evidence="13 14">
    <name type="scientific">Erysipelothrix piscisicarius</name>
    <dbReference type="NCBI Taxonomy" id="2485784"/>
    <lineage>
        <taxon>Bacteria</taxon>
        <taxon>Bacillati</taxon>
        <taxon>Bacillota</taxon>
        <taxon>Erysipelotrichia</taxon>
        <taxon>Erysipelotrichales</taxon>
        <taxon>Erysipelotrichaceae</taxon>
        <taxon>Erysipelothrix</taxon>
    </lineage>
</organism>
<dbReference type="HAMAP" id="MF_00920">
    <property type="entry name" value="FtsY"/>
    <property type="match status" value="1"/>
</dbReference>
<dbReference type="AlphaFoldDB" id="A0A3Q8S2T9"/>
<feature type="binding site" evidence="9">
    <location>
        <begin position="267"/>
        <end position="270"/>
    </location>
    <ligand>
        <name>GTP</name>
        <dbReference type="ChEBI" id="CHEBI:37565"/>
    </ligand>
</feature>
<dbReference type="Pfam" id="PF00448">
    <property type="entry name" value="SRP54"/>
    <property type="match status" value="1"/>
</dbReference>
<comment type="subunit">
    <text evidence="9">Part of the signal recognition particle protein translocation system, which is composed of SRP and FtsY.</text>
</comment>
<dbReference type="GO" id="GO:0005525">
    <property type="term" value="F:GTP binding"/>
    <property type="evidence" value="ECO:0007669"/>
    <property type="project" value="UniProtKB-UniRule"/>
</dbReference>
<dbReference type="InterPro" id="IPR027417">
    <property type="entry name" value="P-loop_NTPase"/>
</dbReference>
<dbReference type="GO" id="GO:0006614">
    <property type="term" value="P:SRP-dependent cotranslational protein targeting to membrane"/>
    <property type="evidence" value="ECO:0007669"/>
    <property type="project" value="InterPro"/>
</dbReference>
<reference evidence="13 14" key="1">
    <citation type="journal article" date="2020" name="Int. J. Syst. Evol. Microbiol.">
        <title>Description of Erysipelothrix piscisicarius sp. nov., an emergent fish pathogen, and assessment of virulence using a tiger barb (Puntigrus tetrazona) infection model.</title>
        <authorList>
            <person name="Pomaranski E.K."/>
            <person name="Griffin M.J."/>
            <person name="Camus A.C."/>
            <person name="Armwood A.R."/>
            <person name="Shelley J."/>
            <person name="Waldbieser G.C."/>
            <person name="LaFrentz B.R."/>
            <person name="Garcia J.C."/>
            <person name="Yanong R."/>
            <person name="Soto E."/>
        </authorList>
    </citation>
    <scope>NUCLEOTIDE SEQUENCE [LARGE SCALE GENOMIC DNA]</scope>
    <source>
        <strain evidence="13 14">15TAL0474</strain>
    </source>
</reference>
<dbReference type="InterPro" id="IPR000897">
    <property type="entry name" value="SRP54_GTPase_dom"/>
</dbReference>
<dbReference type="SMART" id="SM00382">
    <property type="entry name" value="AAA"/>
    <property type="match status" value="1"/>
</dbReference>
<dbReference type="GO" id="GO:0005737">
    <property type="term" value="C:cytoplasm"/>
    <property type="evidence" value="ECO:0007669"/>
    <property type="project" value="UniProtKB-SubCell"/>
</dbReference>
<keyword evidence="4 9" id="KW-0378">Hydrolase</keyword>
<dbReference type="InterPro" id="IPR013822">
    <property type="entry name" value="Signal_recog_particl_SRP54_hlx"/>
</dbReference>
<dbReference type="InterPro" id="IPR004390">
    <property type="entry name" value="SR_rcpt_FtsY"/>
</dbReference>
<evidence type="ECO:0000256" key="3">
    <source>
        <dbReference type="ARBA" id="ARBA00022741"/>
    </source>
</evidence>
<dbReference type="EMBL" id="CP034234">
    <property type="protein sequence ID" value="AZK44279.1"/>
    <property type="molecule type" value="Genomic_DNA"/>
</dbReference>
<feature type="domain" description="Signal recognition particle SRP54 helical bundle" evidence="12">
    <location>
        <begin position="21"/>
        <end position="101"/>
    </location>
</feature>
<dbReference type="RefSeq" id="WP_125164457.1">
    <property type="nucleotide sequence ID" value="NZ_CP034234.1"/>
</dbReference>
<feature type="domain" description="SRP54-type proteins GTP-binding" evidence="11">
    <location>
        <begin position="115"/>
        <end position="315"/>
    </location>
</feature>
<evidence type="ECO:0000256" key="4">
    <source>
        <dbReference type="ARBA" id="ARBA00022801"/>
    </source>
</evidence>
<dbReference type="SMART" id="SM00962">
    <property type="entry name" value="SRP54"/>
    <property type="match status" value="1"/>
</dbReference>
<dbReference type="GO" id="GO:0005047">
    <property type="term" value="F:signal recognition particle binding"/>
    <property type="evidence" value="ECO:0007669"/>
    <property type="project" value="TreeGrafter"/>
</dbReference>
<dbReference type="GO" id="GO:0003924">
    <property type="term" value="F:GTPase activity"/>
    <property type="evidence" value="ECO:0007669"/>
    <property type="project" value="UniProtKB-UniRule"/>
</dbReference>
<proteinExistence type="inferred from homology"/>
<comment type="catalytic activity">
    <reaction evidence="8 9">
        <text>GTP + H2O = GDP + phosphate + H(+)</text>
        <dbReference type="Rhea" id="RHEA:19669"/>
        <dbReference type="ChEBI" id="CHEBI:15377"/>
        <dbReference type="ChEBI" id="CHEBI:15378"/>
        <dbReference type="ChEBI" id="CHEBI:37565"/>
        <dbReference type="ChEBI" id="CHEBI:43474"/>
        <dbReference type="ChEBI" id="CHEBI:58189"/>
        <dbReference type="EC" id="3.6.5.4"/>
    </reaction>
</comment>
<dbReference type="SMART" id="SM00963">
    <property type="entry name" value="SRP54_N"/>
    <property type="match status" value="1"/>
</dbReference>
<evidence type="ECO:0000259" key="11">
    <source>
        <dbReference type="SMART" id="SM00962"/>
    </source>
</evidence>
<keyword evidence="14" id="KW-1185">Reference proteome</keyword>
<comment type="function">
    <text evidence="9">Involved in targeting and insertion of nascent membrane proteins into the cytoplasmic membrane. Acts as a receptor for the complex formed by the signal recognition particle (SRP) and the ribosome-nascent chain (RNC).</text>
</comment>
<evidence type="ECO:0000256" key="7">
    <source>
        <dbReference type="ARBA" id="ARBA00023170"/>
    </source>
</evidence>
<comment type="subcellular location">
    <subcellularLocation>
        <location evidence="9">Cell membrane</location>
        <topology evidence="9">Peripheral membrane protein</topology>
        <orientation evidence="9">Cytoplasmic side</orientation>
    </subcellularLocation>
    <subcellularLocation>
        <location evidence="9">Cytoplasm</location>
    </subcellularLocation>
</comment>
<feature type="domain" description="AAA+ ATPase" evidence="10">
    <location>
        <begin position="114"/>
        <end position="296"/>
    </location>
</feature>
<dbReference type="GO" id="GO:0005886">
    <property type="term" value="C:plasma membrane"/>
    <property type="evidence" value="ECO:0007669"/>
    <property type="project" value="UniProtKB-SubCell"/>
</dbReference>
<dbReference type="SUPFAM" id="SSF47364">
    <property type="entry name" value="Domain of the SRP/SRP receptor G-proteins"/>
    <property type="match status" value="1"/>
</dbReference>
<protein>
    <recommendedName>
        <fullName evidence="9">Signal recognition particle receptor FtsY</fullName>
        <shortName evidence="9">SRP receptor</shortName>
        <ecNumber evidence="9">3.6.5.4</ecNumber>
    </recommendedName>
</protein>
<dbReference type="InterPro" id="IPR036225">
    <property type="entry name" value="SRP/SRP_N"/>
</dbReference>
<evidence type="ECO:0000259" key="12">
    <source>
        <dbReference type="SMART" id="SM00963"/>
    </source>
</evidence>
<evidence type="ECO:0000259" key="10">
    <source>
        <dbReference type="SMART" id="SM00382"/>
    </source>
</evidence>
<dbReference type="SUPFAM" id="SSF52540">
    <property type="entry name" value="P-loop containing nucleoside triphosphate hydrolases"/>
    <property type="match status" value="1"/>
</dbReference>
<dbReference type="InterPro" id="IPR042101">
    <property type="entry name" value="SRP54_N_sf"/>
</dbReference>
<dbReference type="Proteomes" id="UP000278804">
    <property type="component" value="Chromosome"/>
</dbReference>
<evidence type="ECO:0000256" key="9">
    <source>
        <dbReference type="HAMAP-Rule" id="MF_00920"/>
    </source>
</evidence>
<dbReference type="PANTHER" id="PTHR43134:SF1">
    <property type="entry name" value="SIGNAL RECOGNITION PARTICLE RECEPTOR SUBUNIT ALPHA"/>
    <property type="match status" value="1"/>
</dbReference>
<name>A0A3Q8S2T9_9FIRM</name>
<keyword evidence="3 9" id="KW-0547">Nucleotide-binding</keyword>
<keyword evidence="7 9" id="KW-0675">Receptor</keyword>
<sequence length="320" mass="35551">MGFFDMFKKSNKKDQKEQALYSTGLDSTKASFGNKLKQMFTGKPKFDDAWYDHLLAVLIQSDVSLKSAQKIIKTFRKNVKTSMSEEEEALETLVEVILRQYGDNLEPYAIEPGRLNAILVVGVNGSGKTTTCAKLAYNYQQEGHKVLLVGGDSFRAAGSNQLKVWADELGVDFIGGKDNQDPASVYVDAARYAKEHDFDVMICDSAGRLQNKVNLMKELEKMKRVLEREVGSIDHTYLVIDGNTGQNGLSQAKMFTEVTPVDSLIVTKLDGSPKGGVLISIKDELDLKVSHIGLGESVSDLRAFDIESYLYHLVNDNHEH</sequence>
<dbReference type="Gene3D" id="3.40.50.300">
    <property type="entry name" value="P-loop containing nucleotide triphosphate hydrolases"/>
    <property type="match status" value="1"/>
</dbReference>
<evidence type="ECO:0000313" key="13">
    <source>
        <dbReference type="EMBL" id="AZK44279.1"/>
    </source>
</evidence>
<evidence type="ECO:0000256" key="5">
    <source>
        <dbReference type="ARBA" id="ARBA00023134"/>
    </source>
</evidence>
<dbReference type="NCBIfam" id="TIGR00064">
    <property type="entry name" value="ftsY"/>
    <property type="match status" value="1"/>
</dbReference>
<evidence type="ECO:0000256" key="8">
    <source>
        <dbReference type="ARBA" id="ARBA00048027"/>
    </source>
</evidence>
<feature type="binding site" evidence="9">
    <location>
        <begin position="204"/>
        <end position="208"/>
    </location>
    <ligand>
        <name>GTP</name>
        <dbReference type="ChEBI" id="CHEBI:37565"/>
    </ligand>
</feature>
<comment type="similarity">
    <text evidence="9">Belongs to the GTP-binding SRP family. FtsY subfamily.</text>
</comment>
<feature type="binding site" evidence="9">
    <location>
        <begin position="122"/>
        <end position="129"/>
    </location>
    <ligand>
        <name>GTP</name>
        <dbReference type="ChEBI" id="CHEBI:37565"/>
    </ligand>
</feature>
<gene>
    <name evidence="9 13" type="primary">ftsY</name>
    <name evidence="13" type="ORF">EEI45_05545</name>
</gene>
<accession>A0A3Q8S2T9</accession>
<evidence type="ECO:0000256" key="6">
    <source>
        <dbReference type="ARBA" id="ARBA00023136"/>
    </source>
</evidence>
<keyword evidence="1 9" id="KW-1003">Cell membrane</keyword>
<evidence type="ECO:0000313" key="14">
    <source>
        <dbReference type="Proteomes" id="UP000278804"/>
    </source>
</evidence>
<dbReference type="KEGG" id="eri:EEI45_05545"/>
<dbReference type="Pfam" id="PF02881">
    <property type="entry name" value="SRP54_N"/>
    <property type="match status" value="1"/>
</dbReference>
<evidence type="ECO:0000256" key="1">
    <source>
        <dbReference type="ARBA" id="ARBA00022475"/>
    </source>
</evidence>
<evidence type="ECO:0000256" key="2">
    <source>
        <dbReference type="ARBA" id="ARBA00022490"/>
    </source>
</evidence>
<dbReference type="EC" id="3.6.5.4" evidence="9"/>